<evidence type="ECO:0000259" key="2">
    <source>
        <dbReference type="Pfam" id="PF01343"/>
    </source>
</evidence>
<dbReference type="InterPro" id="IPR033855">
    <property type="entry name" value="Protein_C"/>
</dbReference>
<organism evidence="3 4">
    <name type="scientific">Runella slithyformis (strain ATCC 29530 / DSM 19594 / LMG 11500 / NCIMB 11436 / LSU 4)</name>
    <dbReference type="NCBI Taxonomy" id="761193"/>
    <lineage>
        <taxon>Bacteria</taxon>
        <taxon>Pseudomonadati</taxon>
        <taxon>Bacteroidota</taxon>
        <taxon>Cytophagia</taxon>
        <taxon>Cytophagales</taxon>
        <taxon>Spirosomataceae</taxon>
        <taxon>Runella</taxon>
    </lineage>
</organism>
<dbReference type="InterPro" id="IPR002142">
    <property type="entry name" value="Peptidase_S49"/>
</dbReference>
<dbReference type="Proteomes" id="UP000000493">
    <property type="component" value="Chromosome"/>
</dbReference>
<accession>A0A7U3ZGG7</accession>
<feature type="domain" description="Peptidase S49" evidence="2">
    <location>
        <begin position="139"/>
        <end position="286"/>
    </location>
</feature>
<dbReference type="GO" id="GO:0008233">
    <property type="term" value="F:peptidase activity"/>
    <property type="evidence" value="ECO:0007669"/>
    <property type="project" value="InterPro"/>
</dbReference>
<proteinExistence type="inferred from homology"/>
<dbReference type="Pfam" id="PF01343">
    <property type="entry name" value="Peptidase_S49"/>
    <property type="match status" value="1"/>
</dbReference>
<evidence type="ECO:0000256" key="1">
    <source>
        <dbReference type="ARBA" id="ARBA00008683"/>
    </source>
</evidence>
<comment type="similarity">
    <text evidence="1">Belongs to the peptidase S49 family.</text>
</comment>
<dbReference type="SUPFAM" id="SSF52096">
    <property type="entry name" value="ClpP/crotonase"/>
    <property type="match status" value="1"/>
</dbReference>
<dbReference type="CDD" id="cd07022">
    <property type="entry name" value="S49_Sppa_36K_type"/>
    <property type="match status" value="1"/>
</dbReference>
<evidence type="ECO:0000313" key="4">
    <source>
        <dbReference type="Proteomes" id="UP000000493"/>
    </source>
</evidence>
<keyword evidence="4" id="KW-1185">Reference proteome</keyword>
<reference evidence="4" key="1">
    <citation type="submission" date="2011-06" db="EMBL/GenBank/DDBJ databases">
        <title>The complete genome of chromosome of Runella slithyformis DSM 19594.</title>
        <authorList>
            <consortium name="US DOE Joint Genome Institute (JGI-PGF)"/>
            <person name="Lucas S."/>
            <person name="Han J."/>
            <person name="Lapidus A."/>
            <person name="Bruce D."/>
            <person name="Goodwin L."/>
            <person name="Pitluck S."/>
            <person name="Peters L."/>
            <person name="Kyrpides N."/>
            <person name="Mavromatis K."/>
            <person name="Ivanova N."/>
            <person name="Ovchinnikova G."/>
            <person name="Zhang X."/>
            <person name="Misra M."/>
            <person name="Detter J.C."/>
            <person name="Tapia R."/>
            <person name="Han C."/>
            <person name="Land M."/>
            <person name="Hauser L."/>
            <person name="Markowitz V."/>
            <person name="Cheng J.-F."/>
            <person name="Hugenholtz P."/>
            <person name="Woyke T."/>
            <person name="Wu D."/>
            <person name="Tindall B."/>
            <person name="Faehrich R."/>
            <person name="Brambilla E."/>
            <person name="Klenk H.-P."/>
            <person name="Eisen J.A."/>
        </authorList>
    </citation>
    <scope>NUCLEOTIDE SEQUENCE [LARGE SCALE GENOMIC DNA]</scope>
    <source>
        <strain evidence="4">ATCC 29530 / DSM 19594 / LMG 11500 / NCIMB 11436 / LSU 4</strain>
    </source>
</reference>
<protein>
    <submittedName>
        <fullName evidence="3">Peptidase S49</fullName>
    </submittedName>
</protein>
<dbReference type="GO" id="GO:0006508">
    <property type="term" value="P:proteolysis"/>
    <property type="evidence" value="ECO:0007669"/>
    <property type="project" value="InterPro"/>
</dbReference>
<reference evidence="3 4" key="2">
    <citation type="journal article" date="2012" name="Stand. Genomic Sci.">
        <title>Complete genome sequence of the aquatic bacterium Runella slithyformis type strain (LSU 4(T)).</title>
        <authorList>
            <person name="Copeland A."/>
            <person name="Zhang X."/>
            <person name="Misra M."/>
            <person name="Lapidus A."/>
            <person name="Nolan M."/>
            <person name="Lucas S."/>
            <person name="Deshpande S."/>
            <person name="Cheng J.F."/>
            <person name="Tapia R."/>
            <person name="Goodwin L.A."/>
            <person name="Pitluck S."/>
            <person name="Liolios K."/>
            <person name="Pagani I."/>
            <person name="Ivanova N."/>
            <person name="Mikhailova N."/>
            <person name="Pati A."/>
            <person name="Chen A."/>
            <person name="Palaniappan K."/>
            <person name="Land M."/>
            <person name="Hauser L."/>
            <person name="Pan C."/>
            <person name="Jeffries C.D."/>
            <person name="Detter J.C."/>
            <person name="Brambilla E.M."/>
            <person name="Rohde M."/>
            <person name="Djao O.D."/>
            <person name="Goker M."/>
            <person name="Sikorski J."/>
            <person name="Tindall B.J."/>
            <person name="Woyke T."/>
            <person name="Bristow J."/>
            <person name="Eisen J.A."/>
            <person name="Markowitz V."/>
            <person name="Hugenholtz P."/>
            <person name="Kyrpides N.C."/>
            <person name="Klenk H.P."/>
            <person name="Mavromatis K."/>
        </authorList>
    </citation>
    <scope>NUCLEOTIDE SEQUENCE [LARGE SCALE GENOMIC DNA]</scope>
    <source>
        <strain evidence="4">ATCC 29530 / DSM 19594 / LMG 11500 / NCIMB 11436 / LSU 4</strain>
    </source>
</reference>
<dbReference type="Gene3D" id="3.90.226.10">
    <property type="entry name" value="2-enoyl-CoA Hydratase, Chain A, domain 1"/>
    <property type="match status" value="1"/>
</dbReference>
<dbReference type="InterPro" id="IPR029045">
    <property type="entry name" value="ClpP/crotonase-like_dom_sf"/>
</dbReference>
<dbReference type="Gene3D" id="6.20.330.10">
    <property type="match status" value="1"/>
</dbReference>
<dbReference type="PANTHER" id="PTHR42987">
    <property type="entry name" value="PEPTIDASE S49"/>
    <property type="match status" value="1"/>
</dbReference>
<dbReference type="AlphaFoldDB" id="A0A7U3ZGG7"/>
<name>A0A7U3ZGG7_RUNSL</name>
<gene>
    <name evidence="3" type="ordered locus">Runsl_0320</name>
</gene>
<sequence>MTTTIESLVGRTWALEPRFHNAQSLALIRRMTKGGDSTIVIPERMDPSAVDPKAAWTDSRGQRHYGWNVAQTKTGKVAIIPIMGAMSRYGDLCAYGTEDISNFILEANALDEVTSIVLQIDSPGGDVNGTELLGDIVRTSQKPIVAYVQGMAASAAYWVASQAREIIMESETSTEVGSIGVLAVHVDASAFYEKEGIKVTIIRSEGSQDKALFNDVEGLSEKLKAEVKAQLAPIKAQFIKTVKAGRPNIGEVFTGKMYNGKAALQLGMADRIGYLGDAVYRADLLARKQQTNN</sequence>
<dbReference type="PANTHER" id="PTHR42987:SF4">
    <property type="entry name" value="PROTEASE SOHB-RELATED"/>
    <property type="match status" value="1"/>
</dbReference>
<evidence type="ECO:0000313" key="3">
    <source>
        <dbReference type="EMBL" id="AEI46772.1"/>
    </source>
</evidence>
<dbReference type="KEGG" id="rsi:Runsl_0320"/>
<dbReference type="EMBL" id="CP002859">
    <property type="protein sequence ID" value="AEI46772.1"/>
    <property type="molecule type" value="Genomic_DNA"/>
</dbReference>